<dbReference type="InterPro" id="IPR048402">
    <property type="entry name" value="YpeB_N"/>
</dbReference>
<accession>A0A3M7TU13</accession>
<evidence type="ECO:0000313" key="6">
    <source>
        <dbReference type="Proteomes" id="UP000278746"/>
    </source>
</evidence>
<dbReference type="EMBL" id="RHIB01000001">
    <property type="protein sequence ID" value="RNA69120.1"/>
    <property type="molecule type" value="Genomic_DNA"/>
</dbReference>
<dbReference type="NCBIfam" id="TIGR02889">
    <property type="entry name" value="spore_YpeB"/>
    <property type="match status" value="1"/>
</dbReference>
<comment type="caution">
    <text evidence="5">The sequence shown here is derived from an EMBL/GenBank/DDBJ whole genome shotgun (WGS) entry which is preliminary data.</text>
</comment>
<dbReference type="AlphaFoldDB" id="A0A3M7TU13"/>
<dbReference type="Pfam" id="PF20769">
    <property type="entry name" value="YPEB_N"/>
    <property type="match status" value="1"/>
</dbReference>
<dbReference type="GO" id="GO:0009847">
    <property type="term" value="P:spore germination"/>
    <property type="evidence" value="ECO:0007669"/>
    <property type="project" value="InterPro"/>
</dbReference>
<keyword evidence="1" id="KW-1133">Transmembrane helix</keyword>
<name>A0A3M7TU13_9BACI</name>
<dbReference type="Pfam" id="PF03413">
    <property type="entry name" value="PepSY"/>
    <property type="match status" value="1"/>
</dbReference>
<dbReference type="Proteomes" id="UP000278746">
    <property type="component" value="Unassembled WGS sequence"/>
</dbReference>
<evidence type="ECO:0000313" key="5">
    <source>
        <dbReference type="EMBL" id="RNA69120.1"/>
    </source>
</evidence>
<reference evidence="5 6" key="1">
    <citation type="submission" date="2018-10" db="EMBL/GenBank/DDBJ databases">
        <title>Bacillus Keqinensis sp. nov., a moderately halophilic bacterium isolated from a saline-alkaline lake.</title>
        <authorList>
            <person name="Wang H."/>
        </authorList>
    </citation>
    <scope>NUCLEOTIDE SEQUENCE [LARGE SCALE GENOMIC DNA]</scope>
    <source>
        <strain evidence="5 6">KQ-3</strain>
    </source>
</reference>
<sequence length="449" mass="51355">MIRSIIIGVLAVGVIGTGYWGYLEHQEKNAILIQSENNYQRAFHELTYNLDHLHDELGSTLAMNSRERLSPSLTDVWRITSEAQNDLGQLPLALMPFSKTEEFLYKIGDFSYKNAIRDLEQEPLSEDEYESLKELYHQSGEIQNEMRKVQSMVLDDHLKWMDVEMALASQDGPGDNAIIDGFQVIDEKAGQFSEAYTGDEGNRRQQDEEIAKAVEDLDEIDKQEAVNIAGEFLEREGKLEADVEETGDGLAYKAYSLTIEDPEDGHYIYMDITKKGGKPVYLLEDRQVESSEVSLYDASEKAKKFLDKNGFENMQLVDSKQYDNVGVFKFAYLVEDIRVYTDAAVVEVALDNKDIIGYEGFSYIANHHDRKPMEAGLSEEEARESLNPALEVMEYHKAIIENELEEEVLCYEFFGVIDDDTYRIFINADNGREEKVEKMDRAEPVYNFS</sequence>
<organism evidence="5 6">
    <name type="scientific">Alteribacter keqinensis</name>
    <dbReference type="NCBI Taxonomy" id="2483800"/>
    <lineage>
        <taxon>Bacteria</taxon>
        <taxon>Bacillati</taxon>
        <taxon>Bacillota</taxon>
        <taxon>Bacilli</taxon>
        <taxon>Bacillales</taxon>
        <taxon>Bacillaceae</taxon>
        <taxon>Alteribacter</taxon>
    </lineage>
</organism>
<feature type="transmembrane region" description="Helical" evidence="1">
    <location>
        <begin position="5"/>
        <end position="23"/>
    </location>
</feature>
<evidence type="ECO:0000259" key="2">
    <source>
        <dbReference type="Pfam" id="PF03413"/>
    </source>
</evidence>
<evidence type="ECO:0000259" key="4">
    <source>
        <dbReference type="Pfam" id="PF20769"/>
    </source>
</evidence>
<keyword evidence="1" id="KW-0472">Membrane</keyword>
<feature type="domain" description="Sporulation protein YpeB N-terminal" evidence="4">
    <location>
        <begin position="27"/>
        <end position="162"/>
    </location>
</feature>
<protein>
    <submittedName>
        <fullName evidence="5">Germination protein YpeB</fullName>
    </submittedName>
</protein>
<proteinExistence type="predicted"/>
<dbReference type="InterPro" id="IPR025711">
    <property type="entry name" value="PepSY"/>
</dbReference>
<evidence type="ECO:0000259" key="3">
    <source>
        <dbReference type="Pfam" id="PF14620"/>
    </source>
</evidence>
<feature type="domain" description="Sporulation protein YpeB PepSY1 and PepSY2" evidence="3">
    <location>
        <begin position="180"/>
        <end position="371"/>
    </location>
</feature>
<evidence type="ECO:0000256" key="1">
    <source>
        <dbReference type="SAM" id="Phobius"/>
    </source>
</evidence>
<dbReference type="RefSeq" id="WP_122896642.1">
    <property type="nucleotide sequence ID" value="NZ_RHIB01000001.1"/>
</dbReference>
<dbReference type="OrthoDB" id="2372097at2"/>
<gene>
    <name evidence="5" type="primary">ypeB</name>
    <name evidence="5" type="ORF">EBO34_03980</name>
</gene>
<keyword evidence="1" id="KW-0812">Transmembrane</keyword>
<dbReference type="Pfam" id="PF14620">
    <property type="entry name" value="YPEB_PepSY1-2"/>
    <property type="match status" value="1"/>
</dbReference>
<keyword evidence="6" id="KW-1185">Reference proteome</keyword>
<feature type="domain" description="PepSY" evidence="2">
    <location>
        <begin position="377"/>
        <end position="437"/>
    </location>
</feature>
<dbReference type="InterPro" id="IPR014239">
    <property type="entry name" value="YpeB_PepSY1-2"/>
</dbReference>